<dbReference type="AlphaFoldDB" id="A0A0C9TWV1"/>
<protein>
    <submittedName>
        <fullName evidence="1">Uncharacterized protein</fullName>
    </submittedName>
</protein>
<dbReference type="InterPro" id="IPR038765">
    <property type="entry name" value="Papain-like_cys_pep_sf"/>
</dbReference>
<dbReference type="SUPFAM" id="SSF54001">
    <property type="entry name" value="Cysteine proteinases"/>
    <property type="match status" value="1"/>
</dbReference>
<evidence type="ECO:0000313" key="1">
    <source>
        <dbReference type="EMBL" id="KIJ12127.1"/>
    </source>
</evidence>
<reference evidence="2" key="2">
    <citation type="submission" date="2015-01" db="EMBL/GenBank/DDBJ databases">
        <title>Evolutionary Origins and Diversification of the Mycorrhizal Mutualists.</title>
        <authorList>
            <consortium name="DOE Joint Genome Institute"/>
            <consortium name="Mycorrhizal Genomics Consortium"/>
            <person name="Kohler A."/>
            <person name="Kuo A."/>
            <person name="Nagy L.G."/>
            <person name="Floudas D."/>
            <person name="Copeland A."/>
            <person name="Barry K.W."/>
            <person name="Cichocki N."/>
            <person name="Veneault-Fourrey C."/>
            <person name="LaButti K."/>
            <person name="Lindquist E.A."/>
            <person name="Lipzen A."/>
            <person name="Lundell T."/>
            <person name="Morin E."/>
            <person name="Murat C."/>
            <person name="Riley R."/>
            <person name="Ohm R."/>
            <person name="Sun H."/>
            <person name="Tunlid A."/>
            <person name="Henrissat B."/>
            <person name="Grigoriev I.V."/>
            <person name="Hibbett D.S."/>
            <person name="Martin F."/>
        </authorList>
    </citation>
    <scope>NUCLEOTIDE SEQUENCE [LARGE SCALE GENOMIC DNA]</scope>
    <source>
        <strain evidence="2">ATCC 200175</strain>
    </source>
</reference>
<dbReference type="EMBL" id="KN819368">
    <property type="protein sequence ID" value="KIJ12127.1"/>
    <property type="molecule type" value="Genomic_DNA"/>
</dbReference>
<dbReference type="Proteomes" id="UP000053647">
    <property type="component" value="Unassembled WGS sequence"/>
</dbReference>
<reference evidence="1 2" key="1">
    <citation type="submission" date="2014-06" db="EMBL/GenBank/DDBJ databases">
        <authorList>
            <consortium name="DOE Joint Genome Institute"/>
            <person name="Kuo A."/>
            <person name="Kohler A."/>
            <person name="Nagy L.G."/>
            <person name="Floudas D."/>
            <person name="Copeland A."/>
            <person name="Barry K.W."/>
            <person name="Cichocki N."/>
            <person name="Veneault-Fourrey C."/>
            <person name="LaButti K."/>
            <person name="Lindquist E.A."/>
            <person name="Lipzen A."/>
            <person name="Lundell T."/>
            <person name="Morin E."/>
            <person name="Murat C."/>
            <person name="Sun H."/>
            <person name="Tunlid A."/>
            <person name="Henrissat B."/>
            <person name="Grigoriev I.V."/>
            <person name="Hibbett D.S."/>
            <person name="Martin F."/>
            <person name="Nordberg H.P."/>
            <person name="Cantor M.N."/>
            <person name="Hua S.X."/>
        </authorList>
    </citation>
    <scope>NUCLEOTIDE SEQUENCE [LARGE SCALE GENOMIC DNA]</scope>
    <source>
        <strain evidence="1 2">ATCC 200175</strain>
    </source>
</reference>
<name>A0A0C9TWV1_PAXIN</name>
<dbReference type="OrthoDB" id="2651075at2759"/>
<sequence length="399" mass="43419">MDTRPWSQSAAVNRLRDWTPVHSLSHFASRDWLNDSNLNVMLDVMYEQIRVTDPALEPKHENDYDGSKATSFLRSTGVALAQSPKTIVFICHVRGNHWVSIAINAVEHQIYYGDSNDPVTRSLLGDSAFEYGMLKVEEGSSPFETRQFTRLRGLQMAHRLTQIIGGGQGTVTIWNSHNGEQLRTWLHWEAHSNIRTTCFGIVPRGAFTEPQNATHRDQQASCRVEATFSNLFTGHTFRIPQGPLTETVELIGVAAGKDKPPTPSIDPLSLAFASHEPSSSSAAVTSASLSASSNGSCPLCALFITHAGDLVTVIVSRAEWANLQDARRRSRATSALVTKVTDSLSRPEHGNDSTSVVSSARLPSLCTAISAHCRILVAVTIVLIDVLASLPLASPSSIV</sequence>
<accession>A0A0C9TWV1</accession>
<keyword evidence="2" id="KW-1185">Reference proteome</keyword>
<organism evidence="1 2">
    <name type="scientific">Paxillus involutus ATCC 200175</name>
    <dbReference type="NCBI Taxonomy" id="664439"/>
    <lineage>
        <taxon>Eukaryota</taxon>
        <taxon>Fungi</taxon>
        <taxon>Dikarya</taxon>
        <taxon>Basidiomycota</taxon>
        <taxon>Agaricomycotina</taxon>
        <taxon>Agaricomycetes</taxon>
        <taxon>Agaricomycetidae</taxon>
        <taxon>Boletales</taxon>
        <taxon>Paxilineae</taxon>
        <taxon>Paxillaceae</taxon>
        <taxon>Paxillus</taxon>
    </lineage>
</organism>
<proteinExistence type="predicted"/>
<gene>
    <name evidence="1" type="ORF">PAXINDRAFT_101353</name>
</gene>
<evidence type="ECO:0000313" key="2">
    <source>
        <dbReference type="Proteomes" id="UP000053647"/>
    </source>
</evidence>
<dbReference type="Gene3D" id="3.40.395.10">
    <property type="entry name" value="Adenoviral Proteinase, Chain A"/>
    <property type="match status" value="1"/>
</dbReference>
<dbReference type="HOGENOM" id="CLU_690974_0_0_1"/>